<dbReference type="PROSITE" id="PS50889">
    <property type="entry name" value="S4"/>
    <property type="match status" value="1"/>
</dbReference>
<sequence length="226" mass="24447">MAEILIEAGRVTIDGRVADLGNRVDADSQEIRVDGKLVPAAPSAVYFLLNKPTGVITTADDPHGRPTVVEMINTDVRIFPVGRLDMTTEGLLLLTNDGRLAHLLTHPSVGIEKEYLVRVEGDPSPASIRRLREGIQLEDGLTAPAQVSRVSDGVLRIVIHEGKNRQVRRMCEAIGHDVIRLVRTRIGPIQDAKLTPGGSRSLSVGEVRKLMDAVGFAGQPETTITS</sequence>
<dbReference type="InterPro" id="IPR020103">
    <property type="entry name" value="PsdUridine_synth_cat_dom_sf"/>
</dbReference>
<dbReference type="CDD" id="cd02870">
    <property type="entry name" value="PseudoU_synth_RsuA_like"/>
    <property type="match status" value="1"/>
</dbReference>
<dbReference type="InterPro" id="IPR036986">
    <property type="entry name" value="S4_RNA-bd_sf"/>
</dbReference>
<name>A0A6J7CRT6_9ZZZZ</name>
<dbReference type="Pfam" id="PF00849">
    <property type="entry name" value="PseudoU_synth_2"/>
    <property type="match status" value="1"/>
</dbReference>
<dbReference type="InterPro" id="IPR050343">
    <property type="entry name" value="RsuA_PseudoU_synthase"/>
</dbReference>
<dbReference type="InterPro" id="IPR018496">
    <property type="entry name" value="PsdUridine_synth_RsuA/RluB_CS"/>
</dbReference>
<dbReference type="GO" id="GO:0006364">
    <property type="term" value="P:rRNA processing"/>
    <property type="evidence" value="ECO:0007669"/>
    <property type="project" value="UniProtKB-ARBA"/>
</dbReference>
<dbReference type="InterPro" id="IPR006145">
    <property type="entry name" value="PsdUridine_synth_RsuA/RluA"/>
</dbReference>
<evidence type="ECO:0000313" key="4">
    <source>
        <dbReference type="EMBL" id="CAB4857683.1"/>
    </source>
</evidence>
<comment type="similarity">
    <text evidence="1">Belongs to the pseudouridine synthase RsuA family.</text>
</comment>
<dbReference type="PANTHER" id="PTHR47683:SF2">
    <property type="entry name" value="RNA-BINDING S4 DOMAIN-CONTAINING PROTEIN"/>
    <property type="match status" value="1"/>
</dbReference>
<feature type="domain" description="Pseudouridine synthase RsuA/RluA-like" evidence="3">
    <location>
        <begin position="46"/>
        <end position="173"/>
    </location>
</feature>
<protein>
    <submittedName>
        <fullName evidence="4">Unannotated protein</fullName>
    </submittedName>
</protein>
<proteinExistence type="inferred from homology"/>
<organism evidence="4">
    <name type="scientific">freshwater metagenome</name>
    <dbReference type="NCBI Taxonomy" id="449393"/>
    <lineage>
        <taxon>unclassified sequences</taxon>
        <taxon>metagenomes</taxon>
        <taxon>ecological metagenomes</taxon>
    </lineage>
</organism>
<keyword evidence="2" id="KW-0413">Isomerase</keyword>
<dbReference type="PROSITE" id="PS01149">
    <property type="entry name" value="PSI_RSU"/>
    <property type="match status" value="1"/>
</dbReference>
<dbReference type="PANTHER" id="PTHR47683">
    <property type="entry name" value="PSEUDOURIDINE SYNTHASE FAMILY PROTEIN-RELATED"/>
    <property type="match status" value="1"/>
</dbReference>
<gene>
    <name evidence="4" type="ORF">UFOPK3381_00076</name>
</gene>
<dbReference type="GO" id="GO:0005829">
    <property type="term" value="C:cytosol"/>
    <property type="evidence" value="ECO:0007669"/>
    <property type="project" value="UniProtKB-ARBA"/>
</dbReference>
<evidence type="ECO:0000256" key="2">
    <source>
        <dbReference type="ARBA" id="ARBA00023235"/>
    </source>
</evidence>
<dbReference type="InterPro" id="IPR042092">
    <property type="entry name" value="PsdUridine_s_RsuA/RluB/E/F_cat"/>
</dbReference>
<dbReference type="Gene3D" id="3.30.70.580">
    <property type="entry name" value="Pseudouridine synthase I, catalytic domain, N-terminal subdomain"/>
    <property type="match status" value="1"/>
</dbReference>
<dbReference type="InterPro" id="IPR000748">
    <property type="entry name" value="PsdUridine_synth_RsuA/RluB/E/F"/>
</dbReference>
<dbReference type="GO" id="GO:0009982">
    <property type="term" value="F:pseudouridine synthase activity"/>
    <property type="evidence" value="ECO:0007669"/>
    <property type="project" value="InterPro"/>
</dbReference>
<dbReference type="EMBL" id="CAFBLN010000001">
    <property type="protein sequence ID" value="CAB4857683.1"/>
    <property type="molecule type" value="Genomic_DNA"/>
</dbReference>
<dbReference type="InterPro" id="IPR020094">
    <property type="entry name" value="TruA/RsuA/RluB/E/F_N"/>
</dbReference>
<dbReference type="AlphaFoldDB" id="A0A6J7CRT6"/>
<dbReference type="SUPFAM" id="SSF55120">
    <property type="entry name" value="Pseudouridine synthase"/>
    <property type="match status" value="1"/>
</dbReference>
<dbReference type="FunFam" id="3.30.70.1560:FF:000001">
    <property type="entry name" value="Pseudouridine synthase"/>
    <property type="match status" value="1"/>
</dbReference>
<accession>A0A6J7CRT6</accession>
<reference evidence="4" key="1">
    <citation type="submission" date="2020-05" db="EMBL/GenBank/DDBJ databases">
        <authorList>
            <person name="Chiriac C."/>
            <person name="Salcher M."/>
            <person name="Ghai R."/>
            <person name="Kavagutti S V."/>
        </authorList>
    </citation>
    <scope>NUCLEOTIDE SEQUENCE</scope>
</reference>
<dbReference type="GO" id="GO:0001522">
    <property type="term" value="P:pseudouridine synthesis"/>
    <property type="evidence" value="ECO:0007669"/>
    <property type="project" value="InterPro"/>
</dbReference>
<dbReference type="Gene3D" id="3.10.290.10">
    <property type="entry name" value="RNA-binding S4 domain"/>
    <property type="match status" value="1"/>
</dbReference>
<evidence type="ECO:0000259" key="3">
    <source>
        <dbReference type="Pfam" id="PF00849"/>
    </source>
</evidence>
<dbReference type="GO" id="GO:0003723">
    <property type="term" value="F:RNA binding"/>
    <property type="evidence" value="ECO:0007669"/>
    <property type="project" value="InterPro"/>
</dbReference>
<evidence type="ECO:0000256" key="1">
    <source>
        <dbReference type="ARBA" id="ARBA00008348"/>
    </source>
</evidence>
<dbReference type="NCBIfam" id="TIGR00093">
    <property type="entry name" value="pseudouridine synthase"/>
    <property type="match status" value="1"/>
</dbReference>
<dbReference type="Gene3D" id="3.30.70.1560">
    <property type="entry name" value="Alpha-L RNA-binding motif"/>
    <property type="match status" value="1"/>
</dbReference>